<feature type="compositionally biased region" description="Pro residues" evidence="1">
    <location>
        <begin position="17"/>
        <end position="27"/>
    </location>
</feature>
<proteinExistence type="predicted"/>
<reference evidence="2" key="2">
    <citation type="submission" date="2018-05" db="EMBL/GenBank/DDBJ databases">
        <title>OgluRS3 (Oryza glumaepatula Reference Sequence Version 3).</title>
        <authorList>
            <person name="Zhang J."/>
            <person name="Kudrna D."/>
            <person name="Lee S."/>
            <person name="Talag J."/>
            <person name="Welchert J."/>
            <person name="Wing R.A."/>
        </authorList>
    </citation>
    <scope>NUCLEOTIDE SEQUENCE [LARGE SCALE GENOMIC DNA]</scope>
</reference>
<dbReference type="Proteomes" id="UP000026961">
    <property type="component" value="Chromosome 12"/>
</dbReference>
<reference evidence="2" key="1">
    <citation type="submission" date="2015-04" db="UniProtKB">
        <authorList>
            <consortium name="EnsemblPlants"/>
        </authorList>
    </citation>
    <scope>IDENTIFICATION</scope>
</reference>
<evidence type="ECO:0000313" key="3">
    <source>
        <dbReference type="Proteomes" id="UP000026961"/>
    </source>
</evidence>
<evidence type="ECO:0000313" key="2">
    <source>
        <dbReference type="EnsemblPlants" id="OGLUM12G10120.1"/>
    </source>
</evidence>
<dbReference type="HOGENOM" id="CLU_2112680_0_0_1"/>
<feature type="compositionally biased region" description="Low complexity" evidence="1">
    <location>
        <begin position="28"/>
        <end position="71"/>
    </location>
</feature>
<name>A0A0E0BRF4_9ORYZ</name>
<protein>
    <submittedName>
        <fullName evidence="2">Uncharacterized protein</fullName>
    </submittedName>
</protein>
<feature type="region of interest" description="Disordered" evidence="1">
    <location>
        <begin position="1"/>
        <end position="71"/>
    </location>
</feature>
<keyword evidence="3" id="KW-1185">Reference proteome</keyword>
<evidence type="ECO:0000256" key="1">
    <source>
        <dbReference type="SAM" id="MobiDB-lite"/>
    </source>
</evidence>
<accession>A0A0E0BRF4</accession>
<organism evidence="2">
    <name type="scientific">Oryza glumipatula</name>
    <dbReference type="NCBI Taxonomy" id="40148"/>
    <lineage>
        <taxon>Eukaryota</taxon>
        <taxon>Viridiplantae</taxon>
        <taxon>Streptophyta</taxon>
        <taxon>Embryophyta</taxon>
        <taxon>Tracheophyta</taxon>
        <taxon>Spermatophyta</taxon>
        <taxon>Magnoliopsida</taxon>
        <taxon>Liliopsida</taxon>
        <taxon>Poales</taxon>
        <taxon>Poaceae</taxon>
        <taxon>BOP clade</taxon>
        <taxon>Oryzoideae</taxon>
        <taxon>Oryzeae</taxon>
        <taxon>Oryzinae</taxon>
        <taxon>Oryza</taxon>
    </lineage>
</organism>
<sequence>MASPSQEAVESALAAAPPMPKWIPKGPPTAAADSADQATSTAAPAADQAPSSVDPAVDQAHAAAAGDQAPAQVAMQVDDNPGPVTRSSSVAALVHASPFKANKRKAVVTRTAKKLMDISQEATH</sequence>
<dbReference type="EnsemblPlants" id="OGLUM12G10120.1">
    <property type="protein sequence ID" value="OGLUM12G10120.1"/>
    <property type="gene ID" value="OGLUM12G10120"/>
</dbReference>
<dbReference type="Gramene" id="OGLUM12G10120.1">
    <property type="protein sequence ID" value="OGLUM12G10120.1"/>
    <property type="gene ID" value="OGLUM12G10120"/>
</dbReference>
<dbReference type="AlphaFoldDB" id="A0A0E0BRF4"/>